<protein>
    <submittedName>
        <fullName evidence="1">Uncharacterized protein</fullName>
    </submittedName>
</protein>
<sequence length="34" mass="4204">MIARFFNMFIFLDQILSFFYDIIQCLLKEKNLDI</sequence>
<organism evidence="1">
    <name type="scientific">Borrelia hermsii YBT</name>
    <dbReference type="NCBI Taxonomy" id="1313295"/>
    <lineage>
        <taxon>Bacteria</taxon>
        <taxon>Pseudomonadati</taxon>
        <taxon>Spirochaetota</taxon>
        <taxon>Spirochaetia</taxon>
        <taxon>Spirochaetales</taxon>
        <taxon>Borreliaceae</taxon>
        <taxon>Borrelia</taxon>
    </lineage>
</organism>
<gene>
    <name evidence="1" type="ORF">BHO_0900061</name>
</gene>
<geneLocation type="plasmid" evidence="1">
    <name>unnamed</name>
</geneLocation>
<proteinExistence type="predicted"/>
<dbReference type="EMBL" id="CP005720">
    <property type="protein sequence ID" value="AHH13270.1"/>
    <property type="molecule type" value="Genomic_DNA"/>
</dbReference>
<keyword evidence="1" id="KW-0614">Plasmid</keyword>
<evidence type="ECO:0000313" key="1">
    <source>
        <dbReference type="EMBL" id="AHH13270.1"/>
    </source>
</evidence>
<dbReference type="HOGENOM" id="CLU_3372437_0_0_12"/>
<dbReference type="AlphaFoldDB" id="W5T1X8"/>
<reference evidence="1" key="1">
    <citation type="submission" date="2013-04" db="EMBL/GenBank/DDBJ databases">
        <title>Comparative Genomics of Relapsing Fever Spirochetes.</title>
        <authorList>
            <person name="Schwan T.G."/>
            <person name="Raffel S.J."/>
            <person name="Porcella S.F."/>
            <person name="Martens C.A."/>
            <person name="Bruno D.P."/>
            <person name="Ricklefs S.M."/>
            <person name="Barbian K.B."/>
        </authorList>
    </citation>
    <scope>NUCLEOTIDE SEQUENCE</scope>
    <source>
        <strain evidence="1">YBT</strain>
        <plasmid evidence="1">unnamed</plasmid>
    </source>
</reference>
<accession>W5T1X8</accession>
<name>W5T1X8_BORHE</name>